<dbReference type="Proteomes" id="UP001523528">
    <property type="component" value="Unassembled WGS sequence"/>
</dbReference>
<comment type="caution">
    <text evidence="1">The sequence shown here is derived from an EMBL/GenBank/DDBJ whole genome shotgun (WGS) entry which is preliminary data.</text>
</comment>
<accession>A0ABT1F5C9</accession>
<evidence type="ECO:0000313" key="1">
    <source>
        <dbReference type="EMBL" id="MCP1260176.1"/>
    </source>
</evidence>
<protein>
    <recommendedName>
        <fullName evidence="3">DUF4393 domain-containing protein</fullName>
    </recommendedName>
</protein>
<keyword evidence="2" id="KW-1185">Reference proteome</keyword>
<evidence type="ECO:0000313" key="2">
    <source>
        <dbReference type="Proteomes" id="UP001523528"/>
    </source>
</evidence>
<proteinExistence type="predicted"/>
<evidence type="ECO:0008006" key="3">
    <source>
        <dbReference type="Google" id="ProtNLM"/>
    </source>
</evidence>
<organism evidence="1 2">
    <name type="scientific">Acetobacter lambici</name>
    <dbReference type="NCBI Taxonomy" id="1332824"/>
    <lineage>
        <taxon>Bacteria</taxon>
        <taxon>Pseudomonadati</taxon>
        <taxon>Pseudomonadota</taxon>
        <taxon>Alphaproteobacteria</taxon>
        <taxon>Acetobacterales</taxon>
        <taxon>Acetobacteraceae</taxon>
        <taxon>Acetobacter</taxon>
    </lineage>
</organism>
<dbReference type="EMBL" id="JAMYZZ010000111">
    <property type="protein sequence ID" value="MCP1260176.1"/>
    <property type="molecule type" value="Genomic_DNA"/>
</dbReference>
<name>A0ABT1F5C9_9PROT</name>
<reference evidence="1 2" key="1">
    <citation type="submission" date="2022-06" db="EMBL/GenBank/DDBJ databases">
        <title>Acetobacer genomes from food samples.</title>
        <authorList>
            <person name="Sombolestani A."/>
        </authorList>
    </citation>
    <scope>NUCLEOTIDE SEQUENCE [LARGE SCALE GENOMIC DNA]</scope>
    <source>
        <strain evidence="1 2">R-83285</strain>
    </source>
</reference>
<dbReference type="RefSeq" id="WP_165993149.1">
    <property type="nucleotide sequence ID" value="NZ_JAMYZY010000089.1"/>
</dbReference>
<gene>
    <name evidence="1" type="ORF">NKW50_16610</name>
</gene>
<sequence length="247" mass="27987">MSGWIPTLENQKRGLEKLKHKPHLSLSIFNEVFMTNLVNFNPQEIEHAAHAVSALTHAVPGVYQAIYETIGLFWTDPIKRKRREKNLNAEFKMTEEMIKGKKRLDDISATLAKEVLEPAMEEDRAELQKIWAALLARIMIGKDKIISGKIIDIIKECDSYTAIIVSAFPDILADAGQNMIIEEMVEVIVNKKEDIVDIDDVSIALRWLEEKGCLKELGRSPVSYTVTALGRKLIQAVTFPENKEETE</sequence>